<dbReference type="InterPro" id="IPR051531">
    <property type="entry name" value="N-acetyltransferase"/>
</dbReference>
<dbReference type="AlphaFoldDB" id="A0A7H8QFE7"/>
<dbReference type="SUPFAM" id="SSF55729">
    <property type="entry name" value="Acyl-CoA N-acyltransferases (Nat)"/>
    <property type="match status" value="1"/>
</dbReference>
<organism evidence="2 3">
    <name type="scientific">Planococcus glaciei</name>
    <dbReference type="NCBI Taxonomy" id="459472"/>
    <lineage>
        <taxon>Bacteria</taxon>
        <taxon>Bacillati</taxon>
        <taxon>Bacillota</taxon>
        <taxon>Bacilli</taxon>
        <taxon>Bacillales</taxon>
        <taxon>Caryophanaceae</taxon>
        <taxon>Planococcus</taxon>
    </lineage>
</organism>
<protein>
    <submittedName>
        <fullName evidence="2">GNAT family N-acetyltransferase</fullName>
    </submittedName>
</protein>
<dbReference type="Pfam" id="PF13302">
    <property type="entry name" value="Acetyltransf_3"/>
    <property type="match status" value="1"/>
</dbReference>
<feature type="domain" description="N-acetyltransferase" evidence="1">
    <location>
        <begin position="18"/>
        <end position="184"/>
    </location>
</feature>
<dbReference type="PANTHER" id="PTHR43792:SF9">
    <property type="entry name" value="RIBOSOMAL-PROTEIN-ALANINE ACETYLTRANSFERASE"/>
    <property type="match status" value="1"/>
</dbReference>
<name>A0A7H8QFE7_9BACL</name>
<dbReference type="EMBL" id="CP051177">
    <property type="protein sequence ID" value="QKX52629.1"/>
    <property type="molecule type" value="Genomic_DNA"/>
</dbReference>
<keyword evidence="3" id="KW-1185">Reference proteome</keyword>
<dbReference type="Proteomes" id="UP000509222">
    <property type="component" value="Chromosome"/>
</dbReference>
<reference evidence="2 3" key="1">
    <citation type="submission" date="2020-04" db="EMBL/GenBank/DDBJ databases">
        <authorList>
            <person name="Pajer P."/>
            <person name="Broz P."/>
        </authorList>
    </citation>
    <scope>NUCLEOTIDE SEQUENCE [LARGE SCALE GENOMIC DNA]</scope>
    <source>
        <strain evidence="3">NRL-ATB46093</strain>
    </source>
</reference>
<dbReference type="Gene3D" id="3.40.630.30">
    <property type="match status" value="1"/>
</dbReference>
<evidence type="ECO:0000313" key="3">
    <source>
        <dbReference type="Proteomes" id="UP000509222"/>
    </source>
</evidence>
<keyword evidence="2" id="KW-0808">Transferase</keyword>
<sequence>MSMNEIYQTVPILETERLILRKLVMADAIDMFRYASEPAVSRFMPWGVHKTIEDTKEFLAFILKAYEQQKKLTWAIELKATGQMIGTIDYVNWLPKRFKAEIAYTLSHEYWGQGLMREAADGLLAFGFDQMGLNKVEAPIMLDNVQSRRLAEKLGMQQEGIARDHMVIKGEFVDLAMYTILKREYKGAQTENF</sequence>
<evidence type="ECO:0000313" key="2">
    <source>
        <dbReference type="EMBL" id="QKX52629.1"/>
    </source>
</evidence>
<dbReference type="PANTHER" id="PTHR43792">
    <property type="entry name" value="GNAT FAMILY, PUTATIVE (AFU_ORTHOLOGUE AFUA_3G00765)-RELATED-RELATED"/>
    <property type="match status" value="1"/>
</dbReference>
<evidence type="ECO:0000259" key="1">
    <source>
        <dbReference type="PROSITE" id="PS51186"/>
    </source>
</evidence>
<dbReference type="InterPro" id="IPR000182">
    <property type="entry name" value="GNAT_dom"/>
</dbReference>
<dbReference type="InterPro" id="IPR016181">
    <property type="entry name" value="Acyl_CoA_acyltransferase"/>
</dbReference>
<dbReference type="GO" id="GO:0005737">
    <property type="term" value="C:cytoplasm"/>
    <property type="evidence" value="ECO:0007669"/>
    <property type="project" value="TreeGrafter"/>
</dbReference>
<proteinExistence type="predicted"/>
<gene>
    <name evidence="2" type="ORF">HF394_06215</name>
</gene>
<accession>A0A7H8QFE7</accession>
<dbReference type="GO" id="GO:0008999">
    <property type="term" value="F:protein-N-terminal-alanine acetyltransferase activity"/>
    <property type="evidence" value="ECO:0007669"/>
    <property type="project" value="TreeGrafter"/>
</dbReference>
<reference evidence="3" key="2">
    <citation type="submission" date="2020-06" db="EMBL/GenBank/DDBJ databases">
        <title>Isolation of Planomicrobium glaciei.</title>
        <authorList>
            <person name="Malisova L."/>
            <person name="Safrankova R."/>
            <person name="Jakubu V."/>
            <person name="Spanelova P."/>
        </authorList>
    </citation>
    <scope>NUCLEOTIDE SEQUENCE [LARGE SCALE GENOMIC DNA]</scope>
    <source>
        <strain evidence="3">NRL-ATB46093</strain>
    </source>
</reference>
<dbReference type="PROSITE" id="PS51186">
    <property type="entry name" value="GNAT"/>
    <property type="match status" value="1"/>
</dbReference>